<comment type="caution">
    <text evidence="1">The sequence shown here is derived from an EMBL/GenBank/DDBJ whole genome shotgun (WGS) entry which is preliminary data.</text>
</comment>
<dbReference type="EMBL" id="MU266397">
    <property type="protein sequence ID" value="KAH7925682.1"/>
    <property type="molecule type" value="Genomic_DNA"/>
</dbReference>
<gene>
    <name evidence="1" type="ORF">BV22DRAFT_417188</name>
</gene>
<protein>
    <submittedName>
        <fullName evidence="1">Uncharacterized protein</fullName>
    </submittedName>
</protein>
<keyword evidence="2" id="KW-1185">Reference proteome</keyword>
<organism evidence="1 2">
    <name type="scientific">Leucogyrophana mollusca</name>
    <dbReference type="NCBI Taxonomy" id="85980"/>
    <lineage>
        <taxon>Eukaryota</taxon>
        <taxon>Fungi</taxon>
        <taxon>Dikarya</taxon>
        <taxon>Basidiomycota</taxon>
        <taxon>Agaricomycotina</taxon>
        <taxon>Agaricomycetes</taxon>
        <taxon>Agaricomycetidae</taxon>
        <taxon>Boletales</taxon>
        <taxon>Boletales incertae sedis</taxon>
        <taxon>Leucogyrophana</taxon>
    </lineage>
</organism>
<evidence type="ECO:0000313" key="1">
    <source>
        <dbReference type="EMBL" id="KAH7925682.1"/>
    </source>
</evidence>
<reference evidence="1" key="1">
    <citation type="journal article" date="2021" name="New Phytol.">
        <title>Evolutionary innovations through gain and loss of genes in the ectomycorrhizal Boletales.</title>
        <authorList>
            <person name="Wu G."/>
            <person name="Miyauchi S."/>
            <person name="Morin E."/>
            <person name="Kuo A."/>
            <person name="Drula E."/>
            <person name="Varga T."/>
            <person name="Kohler A."/>
            <person name="Feng B."/>
            <person name="Cao Y."/>
            <person name="Lipzen A."/>
            <person name="Daum C."/>
            <person name="Hundley H."/>
            <person name="Pangilinan J."/>
            <person name="Johnson J."/>
            <person name="Barry K."/>
            <person name="LaButti K."/>
            <person name="Ng V."/>
            <person name="Ahrendt S."/>
            <person name="Min B."/>
            <person name="Choi I.G."/>
            <person name="Park H."/>
            <person name="Plett J.M."/>
            <person name="Magnuson J."/>
            <person name="Spatafora J.W."/>
            <person name="Nagy L.G."/>
            <person name="Henrissat B."/>
            <person name="Grigoriev I.V."/>
            <person name="Yang Z.L."/>
            <person name="Xu J."/>
            <person name="Martin F.M."/>
        </authorList>
    </citation>
    <scope>NUCLEOTIDE SEQUENCE</scope>
    <source>
        <strain evidence="1">KUC20120723A-06</strain>
    </source>
</reference>
<sequence length="426" mass="47314">MSAQFQSHVRIEVGFNSLPRLCCFLPFFSFRYGAAFTRRSTCNCVPTPMVTVDTYWSYDDEPRPILGVPILTSKVISLEELCGTYACAWHEYHSSDYNDRVEDSMTLSLNANIEPGAPVLPRNVVGSLLLGEMEFTIKSLKFWVKDGIRACNRWVVDEFDYEHPFDEDDAEGCTISVLDAVDDNGFPLVDFAVNFGPYQDGFLSGQPIVSFLGKKVKDGEKPVGLTKSEWERFGTRLLRHESDGRAGSDRGEQIESDGCMTSCIGVDVRKALKSEHTTDHKKTDGTFMGAPTGIKRKAEDDLDLIPCDRRPPPPPHQSVHVNSNNINTHNGLTQKRAKIEAPVRPELDCACPVCHQGGKSSARARLFTPGGLIEHLMCSSAPGHNGYFIADRKTRAMLLGLPREQYLVELLKHVSQPQSSSVEQVA</sequence>
<evidence type="ECO:0000313" key="2">
    <source>
        <dbReference type="Proteomes" id="UP000790709"/>
    </source>
</evidence>
<accession>A0ACB8BLE7</accession>
<name>A0ACB8BLE7_9AGAM</name>
<dbReference type="Proteomes" id="UP000790709">
    <property type="component" value="Unassembled WGS sequence"/>
</dbReference>
<proteinExistence type="predicted"/>